<gene>
    <name evidence="6" type="ORF">SJ05684_c10260</name>
</gene>
<dbReference type="InterPro" id="IPR015927">
    <property type="entry name" value="Peptidase_S24_S26A/B/C"/>
</dbReference>
<dbReference type="RefSeq" id="WP_244426717.1">
    <property type="nucleotide sequence ID" value="NZ_AJQT01000109.1"/>
</dbReference>
<reference evidence="6 7" key="1">
    <citation type="submission" date="2017-08" db="EMBL/GenBank/DDBJ databases">
        <title>Multipartite genome sequences of Sinorhizobium species nodulating soybeans.</title>
        <authorList>
            <person name="Tian C.F."/>
        </authorList>
    </citation>
    <scope>NUCLEOTIDE SEQUENCE [LARGE SCALE GENOMIC DNA]</scope>
    <source>
        <strain evidence="6 7">CCBAU 05684</strain>
    </source>
</reference>
<dbReference type="PROSITE" id="PS50943">
    <property type="entry name" value="HTH_CROC1"/>
    <property type="match status" value="1"/>
</dbReference>
<evidence type="ECO:0000256" key="2">
    <source>
        <dbReference type="ARBA" id="ARBA00023125"/>
    </source>
</evidence>
<evidence type="ECO:0000256" key="3">
    <source>
        <dbReference type="ARBA" id="ARBA00023163"/>
    </source>
</evidence>
<keyword evidence="2" id="KW-0238">DNA-binding</keyword>
<dbReference type="CDD" id="cd00093">
    <property type="entry name" value="HTH_XRE"/>
    <property type="match status" value="1"/>
</dbReference>
<organism evidence="6 7">
    <name type="scientific">Sinorhizobium sojae CCBAU 05684</name>
    <dbReference type="NCBI Taxonomy" id="716928"/>
    <lineage>
        <taxon>Bacteria</taxon>
        <taxon>Pseudomonadati</taxon>
        <taxon>Pseudomonadota</taxon>
        <taxon>Alphaproteobacteria</taxon>
        <taxon>Hyphomicrobiales</taxon>
        <taxon>Rhizobiaceae</taxon>
        <taxon>Sinorhizobium/Ensifer group</taxon>
        <taxon>Sinorhizobium</taxon>
    </lineage>
</organism>
<dbReference type="Gene3D" id="1.10.260.40">
    <property type="entry name" value="lambda repressor-like DNA-binding domains"/>
    <property type="match status" value="1"/>
</dbReference>
<dbReference type="Pfam" id="PF00717">
    <property type="entry name" value="Peptidase_S24"/>
    <property type="match status" value="1"/>
</dbReference>
<dbReference type="SUPFAM" id="SSF51306">
    <property type="entry name" value="LexA/Signal peptidase"/>
    <property type="match status" value="1"/>
</dbReference>
<accession>A0A249P9X8</accession>
<dbReference type="CDD" id="cd06529">
    <property type="entry name" value="S24_LexA-like"/>
    <property type="match status" value="1"/>
</dbReference>
<dbReference type="InterPro" id="IPR036286">
    <property type="entry name" value="LexA/Signal_pep-like_sf"/>
</dbReference>
<dbReference type="EMBL" id="CP023067">
    <property type="protein sequence ID" value="ASY62484.1"/>
    <property type="molecule type" value="Genomic_DNA"/>
</dbReference>
<feature type="domain" description="HTH cro/C1-type" evidence="5">
    <location>
        <begin position="20"/>
        <end position="71"/>
    </location>
</feature>
<evidence type="ECO:0000259" key="5">
    <source>
        <dbReference type="PROSITE" id="PS50943"/>
    </source>
</evidence>
<evidence type="ECO:0000313" key="6">
    <source>
        <dbReference type="EMBL" id="ASY62484.1"/>
    </source>
</evidence>
<dbReference type="Proteomes" id="UP000217211">
    <property type="component" value="Chromosome"/>
</dbReference>
<keyword evidence="1" id="KW-0805">Transcription regulation</keyword>
<dbReference type="AlphaFoldDB" id="A0A249P9X8"/>
<dbReference type="KEGG" id="esj:SJ05684_c10260"/>
<name>A0A249P9X8_9HYPH</name>
<proteinExistence type="predicted"/>
<keyword evidence="7" id="KW-1185">Reference proteome</keyword>
<feature type="region of interest" description="Disordered" evidence="4">
    <location>
        <begin position="96"/>
        <end position="119"/>
    </location>
</feature>
<dbReference type="PANTHER" id="PTHR40661:SF3">
    <property type="entry name" value="FELS-1 PROPHAGE TRANSCRIPTIONAL REGULATOR"/>
    <property type="match status" value="1"/>
</dbReference>
<dbReference type="Gene3D" id="2.10.109.10">
    <property type="entry name" value="Umud Fragment, subunit A"/>
    <property type="match status" value="1"/>
</dbReference>
<dbReference type="STRING" id="716928.GCA_000261485_04792"/>
<evidence type="ECO:0000313" key="7">
    <source>
        <dbReference type="Proteomes" id="UP000217211"/>
    </source>
</evidence>
<feature type="compositionally biased region" description="Acidic residues" evidence="4">
    <location>
        <begin position="104"/>
        <end position="115"/>
    </location>
</feature>
<protein>
    <recommendedName>
        <fullName evidence="5">HTH cro/C1-type domain-containing protein</fullName>
    </recommendedName>
</protein>
<sequence>MRLTYDDSMQKPPIPVTEKFRELRERSGLSMTALAKKMGYAAASSIQRYESQTDYKKTYLDPDVAEKLAKAVVGRGTPPIEAREVWALSRPTPSGNLISSFDPDAAEGESSGEDDVYSREHWSPQITGALPEIDVKLGAGEGAVGEVINLPVGKENVSGHRVVAEWVIPQDYLRSEAKASPNQTIVMEVIGDSMFPTYMPGDRVIVDLSQNRFVSDTVYAISDGLSEPQIKRLQRVMFSDPVQVKIISDNPNLETVTVELDRLTIIGRICGHIARK</sequence>
<keyword evidence="3" id="KW-0804">Transcription</keyword>
<dbReference type="PANTHER" id="PTHR40661">
    <property type="match status" value="1"/>
</dbReference>
<dbReference type="GO" id="GO:0003677">
    <property type="term" value="F:DNA binding"/>
    <property type="evidence" value="ECO:0007669"/>
    <property type="project" value="UniProtKB-KW"/>
</dbReference>
<dbReference type="eggNOG" id="COG2932">
    <property type="taxonomic scope" value="Bacteria"/>
</dbReference>
<evidence type="ECO:0000256" key="4">
    <source>
        <dbReference type="SAM" id="MobiDB-lite"/>
    </source>
</evidence>
<dbReference type="InterPro" id="IPR039418">
    <property type="entry name" value="LexA-like"/>
</dbReference>
<evidence type="ECO:0000256" key="1">
    <source>
        <dbReference type="ARBA" id="ARBA00023015"/>
    </source>
</evidence>
<dbReference type="InterPro" id="IPR010982">
    <property type="entry name" value="Lambda_DNA-bd_dom_sf"/>
</dbReference>
<dbReference type="InterPro" id="IPR001387">
    <property type="entry name" value="Cro/C1-type_HTH"/>
</dbReference>